<gene>
    <name evidence="1" type="ORF">Acy02nite_57420</name>
</gene>
<reference evidence="1" key="1">
    <citation type="submission" date="2021-01" db="EMBL/GenBank/DDBJ databases">
        <title>Whole genome shotgun sequence of Actinoplanes cyaneus NBRC 14990.</title>
        <authorList>
            <person name="Komaki H."/>
            <person name="Tamura T."/>
        </authorList>
    </citation>
    <scope>NUCLEOTIDE SEQUENCE</scope>
    <source>
        <strain evidence="1">NBRC 14990</strain>
    </source>
</reference>
<organism evidence="1 2">
    <name type="scientific">Actinoplanes cyaneus</name>
    <dbReference type="NCBI Taxonomy" id="52696"/>
    <lineage>
        <taxon>Bacteria</taxon>
        <taxon>Bacillati</taxon>
        <taxon>Actinomycetota</taxon>
        <taxon>Actinomycetes</taxon>
        <taxon>Micromonosporales</taxon>
        <taxon>Micromonosporaceae</taxon>
        <taxon>Actinoplanes</taxon>
    </lineage>
</organism>
<keyword evidence="2" id="KW-1185">Reference proteome</keyword>
<dbReference type="Pfam" id="PF14081">
    <property type="entry name" value="DUF4262"/>
    <property type="match status" value="1"/>
</dbReference>
<protein>
    <recommendedName>
        <fullName evidence="3">DUF4262 domain-containing protein</fullName>
    </recommendedName>
</protein>
<dbReference type="EMBL" id="BOMH01000041">
    <property type="protein sequence ID" value="GID67861.1"/>
    <property type="molecule type" value="Genomic_DNA"/>
</dbReference>
<sequence>MTAGHRDTELRRIGEAIERSGVYLAFVPQPTPLETCWYTVGLTGHGHPELVMFGLPPDIAQPVLHTVAGEVVAGRRTCVAGRYADDVIEGHRVRFVAVTEPDRHLPVAAQFYAGAEPAMEAIQIVWPDRYQRWPWQPGSRVDDMPVLGPYAT</sequence>
<evidence type="ECO:0000313" key="1">
    <source>
        <dbReference type="EMBL" id="GID67861.1"/>
    </source>
</evidence>
<evidence type="ECO:0000313" key="2">
    <source>
        <dbReference type="Proteomes" id="UP000619479"/>
    </source>
</evidence>
<dbReference type="InterPro" id="IPR025358">
    <property type="entry name" value="DUF4262"/>
</dbReference>
<evidence type="ECO:0008006" key="3">
    <source>
        <dbReference type="Google" id="ProtNLM"/>
    </source>
</evidence>
<dbReference type="Proteomes" id="UP000619479">
    <property type="component" value="Unassembled WGS sequence"/>
</dbReference>
<dbReference type="RefSeq" id="WP_203746040.1">
    <property type="nucleotide sequence ID" value="NZ_BAAAUC010000008.1"/>
</dbReference>
<name>A0A919IMP2_9ACTN</name>
<accession>A0A919IMP2</accession>
<comment type="caution">
    <text evidence="1">The sequence shown here is derived from an EMBL/GenBank/DDBJ whole genome shotgun (WGS) entry which is preliminary data.</text>
</comment>
<dbReference type="AlphaFoldDB" id="A0A919IMP2"/>
<proteinExistence type="predicted"/>